<feature type="region of interest" description="Disordered" evidence="1">
    <location>
        <begin position="1"/>
        <end position="38"/>
    </location>
</feature>
<sequence length="96" mass="10856">MSDEEARAERKRRQRQAQEEFRLKQLMKSSHDTDDRVDKQELHKSSFDNLLLGIPTQDIHIEESGVSADKRKSPEPGGGAAKRRASAVGRLDIVTD</sequence>
<feature type="region of interest" description="Disordered" evidence="1">
    <location>
        <begin position="61"/>
        <end position="96"/>
    </location>
</feature>
<comment type="caution">
    <text evidence="2">The sequence shown here is derived from an EMBL/GenBank/DDBJ whole genome shotgun (WGS) entry which is preliminary data.</text>
</comment>
<reference evidence="2 3" key="1">
    <citation type="submission" date="2021-06" db="EMBL/GenBank/DDBJ databases">
        <title>A haploid diamondback moth (Plutella xylostella L.) genome assembly resolves 31 chromosomes and identifies a diamide resistance mutation.</title>
        <authorList>
            <person name="Ward C.M."/>
            <person name="Perry K.D."/>
            <person name="Baker G."/>
            <person name="Powis K."/>
            <person name="Heckel D.G."/>
            <person name="Baxter S.W."/>
        </authorList>
    </citation>
    <scope>NUCLEOTIDE SEQUENCE [LARGE SCALE GENOMIC DNA]</scope>
    <source>
        <strain evidence="2 3">LV</strain>
        <tissue evidence="2">Single pupa</tissue>
    </source>
</reference>
<protein>
    <submittedName>
        <fullName evidence="2">Uncharacterized protein</fullName>
    </submittedName>
</protein>
<keyword evidence="3" id="KW-1185">Reference proteome</keyword>
<gene>
    <name evidence="2" type="ORF">JYU34_014739</name>
</gene>
<name>A0ABQ7Q940_PLUXY</name>
<accession>A0ABQ7Q940</accession>
<dbReference type="EMBL" id="JAHIBW010000019">
    <property type="protein sequence ID" value="KAG7301751.1"/>
    <property type="molecule type" value="Genomic_DNA"/>
</dbReference>
<feature type="compositionally biased region" description="Basic and acidic residues" evidence="1">
    <location>
        <begin position="16"/>
        <end position="38"/>
    </location>
</feature>
<proteinExistence type="predicted"/>
<evidence type="ECO:0000313" key="3">
    <source>
        <dbReference type="Proteomes" id="UP000823941"/>
    </source>
</evidence>
<dbReference type="Proteomes" id="UP000823941">
    <property type="component" value="Chromosome 19"/>
</dbReference>
<feature type="compositionally biased region" description="Basic and acidic residues" evidence="1">
    <location>
        <begin position="61"/>
        <end position="74"/>
    </location>
</feature>
<evidence type="ECO:0000313" key="2">
    <source>
        <dbReference type="EMBL" id="KAG7301751.1"/>
    </source>
</evidence>
<organism evidence="2 3">
    <name type="scientific">Plutella xylostella</name>
    <name type="common">Diamondback moth</name>
    <name type="synonym">Plutella maculipennis</name>
    <dbReference type="NCBI Taxonomy" id="51655"/>
    <lineage>
        <taxon>Eukaryota</taxon>
        <taxon>Metazoa</taxon>
        <taxon>Ecdysozoa</taxon>
        <taxon>Arthropoda</taxon>
        <taxon>Hexapoda</taxon>
        <taxon>Insecta</taxon>
        <taxon>Pterygota</taxon>
        <taxon>Neoptera</taxon>
        <taxon>Endopterygota</taxon>
        <taxon>Lepidoptera</taxon>
        <taxon>Glossata</taxon>
        <taxon>Ditrysia</taxon>
        <taxon>Yponomeutoidea</taxon>
        <taxon>Plutellidae</taxon>
        <taxon>Plutella</taxon>
    </lineage>
</organism>
<evidence type="ECO:0000256" key="1">
    <source>
        <dbReference type="SAM" id="MobiDB-lite"/>
    </source>
</evidence>